<keyword evidence="3 10" id="KW-0813">Transport</keyword>
<keyword evidence="6 11" id="KW-0732">Signal</keyword>
<accession>D3PDV2</accession>
<protein>
    <submittedName>
        <fullName evidence="15">General secretion pathway protein D</fullName>
    </submittedName>
</protein>
<evidence type="ECO:0000259" key="14">
    <source>
        <dbReference type="Pfam" id="PF21305"/>
    </source>
</evidence>
<dbReference type="AlphaFoldDB" id="D3PDV2"/>
<dbReference type="NCBIfam" id="TIGR02517">
    <property type="entry name" value="type_II_gspD"/>
    <property type="match status" value="1"/>
</dbReference>
<reference evidence="15 16" key="1">
    <citation type="journal article" date="2010" name="DNA Res.">
        <title>Bacterial lifestyle in a deep-sea hydrothermal vent chimney revealed by the genome sequence of the thermophilic bacterium Deferribacter desulfuricans SSM1.</title>
        <authorList>
            <person name="Takaki Y."/>
            <person name="Shimamura S."/>
            <person name="Nakagawa S."/>
            <person name="Fukuhara Y."/>
            <person name="Horikawa H."/>
            <person name="Ankai A."/>
            <person name="Harada T."/>
            <person name="Hosoyama A."/>
            <person name="Oguchi A."/>
            <person name="Fukui S."/>
            <person name="Fujita N."/>
            <person name="Takami H."/>
            <person name="Takai K."/>
        </authorList>
    </citation>
    <scope>NUCLEOTIDE SEQUENCE [LARGE SCALE GENOMIC DNA]</scope>
    <source>
        <strain evidence="16">DSM 14783 / JCM 11476 / NBRC 101012 / SSM1</strain>
    </source>
</reference>
<dbReference type="InterPro" id="IPR005644">
    <property type="entry name" value="NolW-like"/>
</dbReference>
<keyword evidence="8" id="KW-0472">Membrane</keyword>
<evidence type="ECO:0000256" key="11">
    <source>
        <dbReference type="SAM" id="SignalP"/>
    </source>
</evidence>
<evidence type="ECO:0000313" key="16">
    <source>
        <dbReference type="Proteomes" id="UP000001520"/>
    </source>
</evidence>
<dbReference type="EMBL" id="AP011529">
    <property type="protein sequence ID" value="BAI80775.1"/>
    <property type="molecule type" value="Genomic_DNA"/>
</dbReference>
<dbReference type="OrthoDB" id="9775455at2"/>
<dbReference type="Pfam" id="PF00263">
    <property type="entry name" value="Secretin"/>
    <property type="match status" value="1"/>
</dbReference>
<dbReference type="Proteomes" id="UP000001520">
    <property type="component" value="Chromosome"/>
</dbReference>
<keyword evidence="16" id="KW-1185">Reference proteome</keyword>
<dbReference type="Pfam" id="PF21305">
    <property type="entry name" value="type_II_gspD_N0"/>
    <property type="match status" value="1"/>
</dbReference>
<keyword evidence="4" id="KW-1134">Transmembrane beta strand</keyword>
<evidence type="ECO:0000256" key="9">
    <source>
        <dbReference type="ARBA" id="ARBA00023237"/>
    </source>
</evidence>
<dbReference type="KEGG" id="ddf:DEFDS_1308"/>
<dbReference type="eggNOG" id="COG1450">
    <property type="taxonomic scope" value="Bacteria"/>
</dbReference>
<feature type="chain" id="PRO_5003048314" evidence="11">
    <location>
        <begin position="22"/>
        <end position="621"/>
    </location>
</feature>
<feature type="signal peptide" evidence="11">
    <location>
        <begin position="1"/>
        <end position="21"/>
    </location>
</feature>
<comment type="subcellular location">
    <subcellularLocation>
        <location evidence="1 10">Cell outer membrane</location>
    </subcellularLocation>
</comment>
<dbReference type="PRINTS" id="PR00811">
    <property type="entry name" value="BCTERIALGSPD"/>
</dbReference>
<evidence type="ECO:0000256" key="1">
    <source>
        <dbReference type="ARBA" id="ARBA00004442"/>
    </source>
</evidence>
<evidence type="ECO:0000256" key="7">
    <source>
        <dbReference type="ARBA" id="ARBA00022927"/>
    </source>
</evidence>
<evidence type="ECO:0000259" key="13">
    <source>
        <dbReference type="Pfam" id="PF03958"/>
    </source>
</evidence>
<keyword evidence="7" id="KW-0653">Protein transport</keyword>
<dbReference type="InterPro" id="IPR038591">
    <property type="entry name" value="NolW-like_sf"/>
</dbReference>
<dbReference type="InterPro" id="IPR050810">
    <property type="entry name" value="Bact_Secretion_Sys_Channel"/>
</dbReference>
<dbReference type="GO" id="GO:0009279">
    <property type="term" value="C:cell outer membrane"/>
    <property type="evidence" value="ECO:0007669"/>
    <property type="project" value="UniProtKB-SubCell"/>
</dbReference>
<dbReference type="RefSeq" id="WP_013008022.1">
    <property type="nucleotide sequence ID" value="NC_013939.1"/>
</dbReference>
<evidence type="ECO:0000256" key="2">
    <source>
        <dbReference type="ARBA" id="ARBA00006980"/>
    </source>
</evidence>
<dbReference type="HOGENOM" id="CLU_006756_1_0_0"/>
<evidence type="ECO:0000259" key="12">
    <source>
        <dbReference type="Pfam" id="PF00263"/>
    </source>
</evidence>
<dbReference type="STRING" id="639282.DEFDS_1308"/>
<keyword evidence="9" id="KW-0998">Cell outer membrane</keyword>
<evidence type="ECO:0000256" key="8">
    <source>
        <dbReference type="ARBA" id="ARBA00023136"/>
    </source>
</evidence>
<dbReference type="InterPro" id="IPR049371">
    <property type="entry name" value="GspD-like_N0"/>
</dbReference>
<dbReference type="InterPro" id="IPR013356">
    <property type="entry name" value="T2SS_GspD"/>
</dbReference>
<feature type="domain" description="GspD-like N0" evidence="14">
    <location>
        <begin position="27"/>
        <end position="91"/>
    </location>
</feature>
<evidence type="ECO:0000256" key="5">
    <source>
        <dbReference type="ARBA" id="ARBA00022692"/>
    </source>
</evidence>
<dbReference type="PANTHER" id="PTHR30332:SF24">
    <property type="entry name" value="SECRETIN GSPD-RELATED"/>
    <property type="match status" value="1"/>
</dbReference>
<evidence type="ECO:0000256" key="3">
    <source>
        <dbReference type="ARBA" id="ARBA00022448"/>
    </source>
</evidence>
<name>D3PDV2_DEFDS</name>
<evidence type="ECO:0000256" key="10">
    <source>
        <dbReference type="RuleBase" id="RU004004"/>
    </source>
</evidence>
<comment type="similarity">
    <text evidence="2">Belongs to the bacterial secretin family. GSP D subfamily.</text>
</comment>
<dbReference type="Pfam" id="PF03958">
    <property type="entry name" value="Secretin_N"/>
    <property type="match status" value="1"/>
</dbReference>
<evidence type="ECO:0000313" key="15">
    <source>
        <dbReference type="EMBL" id="BAI80775.1"/>
    </source>
</evidence>
<organism evidence="15 16">
    <name type="scientific">Deferribacter desulfuricans (strain DSM 14783 / JCM 11476 / NBRC 101012 / SSM1)</name>
    <dbReference type="NCBI Taxonomy" id="639282"/>
    <lineage>
        <taxon>Bacteria</taxon>
        <taxon>Pseudomonadati</taxon>
        <taxon>Deferribacterota</taxon>
        <taxon>Deferribacteres</taxon>
        <taxon>Deferribacterales</taxon>
        <taxon>Deferribacteraceae</taxon>
        <taxon>Deferribacter</taxon>
    </lineage>
</organism>
<dbReference type="GO" id="GO:0015627">
    <property type="term" value="C:type II protein secretion system complex"/>
    <property type="evidence" value="ECO:0007669"/>
    <property type="project" value="InterPro"/>
</dbReference>
<feature type="domain" description="NolW-like" evidence="13">
    <location>
        <begin position="262"/>
        <end position="332"/>
    </location>
</feature>
<proteinExistence type="inferred from homology"/>
<sequence>MRVKRVLFLIVFTFIALASFAENFDANFKNVSLKDFLLFVSEFTGKSIVYDESKIRGQITIDTKSKLTKDNLLEIMNTVLSMNNLYALDKGTYLQILKKNEVREIDDRFVDVDNVTKNDFITTVLYFDGIDVSKIASSLARLKSKYGDVQVLKGANVVVIRDTADRILKIKDIINKISKLAGSYELKAYSIKNSSASNIEKNITKFFKQLQAQALVSFNPIIIADDFTNTLIVAAKEDDINKIEYIINQLDVSNDNSALAPQVFKLKHVYATDVEGILNKLLLSNIDPKKKKVVRSKVAADKSTNSIIALGDKELYSNIQQLLEKLDKPRKQVYVEALVLETSIEKGADFGVEWLAGGGNENFAGSAGFLNNGALTNFQSPVLEGNSPNFAALPGGFTAAILGNVITYEGVKFPTLSALVNFVKTDSAINIISNPQILTLDNEEAEVFVGENRPFLTSTKFDANNNPVQSYDYRDVGIRLKITPHISDNKTLTLKIEQEVKKVIANAGNDLTAPITLTRKTKTMVELIDGYTMVISGLIGDDTSVSNSEVPFLSKIPILGWLFKSRNRSRSKTNMMVFITAKVINTRQDIDLITSEKKQFMKVIKEQNKKKLGIESEPDKR</sequence>
<evidence type="ECO:0000256" key="6">
    <source>
        <dbReference type="ARBA" id="ARBA00022729"/>
    </source>
</evidence>
<dbReference type="InterPro" id="IPR004846">
    <property type="entry name" value="T2SS/T3SS_dom"/>
</dbReference>
<dbReference type="GO" id="GO:0015628">
    <property type="term" value="P:protein secretion by the type II secretion system"/>
    <property type="evidence" value="ECO:0007669"/>
    <property type="project" value="InterPro"/>
</dbReference>
<evidence type="ECO:0000256" key="4">
    <source>
        <dbReference type="ARBA" id="ARBA00022452"/>
    </source>
</evidence>
<keyword evidence="5" id="KW-0812">Transmembrane</keyword>
<feature type="domain" description="Type II/III secretion system secretin-like" evidence="12">
    <location>
        <begin position="423"/>
        <end position="584"/>
    </location>
</feature>
<dbReference type="Gene3D" id="3.30.1370.120">
    <property type="match status" value="3"/>
</dbReference>
<dbReference type="InterPro" id="IPR001775">
    <property type="entry name" value="GspD/PilQ"/>
</dbReference>
<dbReference type="PANTHER" id="PTHR30332">
    <property type="entry name" value="PROBABLE GENERAL SECRETION PATHWAY PROTEIN D"/>
    <property type="match status" value="1"/>
</dbReference>
<gene>
    <name evidence="15" type="ordered locus">DEFDS_1308</name>
</gene>